<comment type="subcellular location">
    <subcellularLocation>
        <location evidence="5">Cytoplasm</location>
        <location evidence="5">Cytoskeleton</location>
        <location evidence="5">Microtubule organizing center</location>
    </subcellularLocation>
</comment>
<dbReference type="Proteomes" id="UP001168877">
    <property type="component" value="Unassembled WGS sequence"/>
</dbReference>
<dbReference type="GO" id="GO:0051321">
    <property type="term" value="P:meiotic cell cycle"/>
    <property type="evidence" value="ECO:0007669"/>
    <property type="project" value="TreeGrafter"/>
</dbReference>
<evidence type="ECO:0000256" key="2">
    <source>
        <dbReference type="ARBA" id="ARBA00022490"/>
    </source>
</evidence>
<keyword evidence="2 5" id="KW-0963">Cytoplasm</keyword>
<comment type="caution">
    <text evidence="7">The sequence shown here is derived from an EMBL/GenBank/DDBJ whole genome shotgun (WGS) entry which is preliminary data.</text>
</comment>
<dbReference type="GO" id="GO:0000278">
    <property type="term" value="P:mitotic cell cycle"/>
    <property type="evidence" value="ECO:0007669"/>
    <property type="project" value="TreeGrafter"/>
</dbReference>
<evidence type="ECO:0000256" key="4">
    <source>
        <dbReference type="ARBA" id="ARBA00023212"/>
    </source>
</evidence>
<organism evidence="7 8">
    <name type="scientific">Acer saccharum</name>
    <name type="common">Sugar maple</name>
    <dbReference type="NCBI Taxonomy" id="4024"/>
    <lineage>
        <taxon>Eukaryota</taxon>
        <taxon>Viridiplantae</taxon>
        <taxon>Streptophyta</taxon>
        <taxon>Embryophyta</taxon>
        <taxon>Tracheophyta</taxon>
        <taxon>Spermatophyta</taxon>
        <taxon>Magnoliopsida</taxon>
        <taxon>eudicotyledons</taxon>
        <taxon>Gunneridae</taxon>
        <taxon>Pentapetalae</taxon>
        <taxon>rosids</taxon>
        <taxon>malvids</taxon>
        <taxon>Sapindales</taxon>
        <taxon>Sapindaceae</taxon>
        <taxon>Hippocastanoideae</taxon>
        <taxon>Acereae</taxon>
        <taxon>Acer</taxon>
    </lineage>
</organism>
<dbReference type="AlphaFoldDB" id="A0AA39VNG4"/>
<proteinExistence type="inferred from homology"/>
<name>A0AA39VNG4_ACESA</name>
<accession>A0AA39VNG4</accession>
<dbReference type="GO" id="GO:0007020">
    <property type="term" value="P:microtubule nucleation"/>
    <property type="evidence" value="ECO:0007669"/>
    <property type="project" value="InterPro"/>
</dbReference>
<keyword evidence="8" id="KW-1185">Reference proteome</keyword>
<evidence type="ECO:0000256" key="5">
    <source>
        <dbReference type="RuleBase" id="RU363050"/>
    </source>
</evidence>
<dbReference type="InterPro" id="IPR040457">
    <property type="entry name" value="GCP_C"/>
</dbReference>
<comment type="similarity">
    <text evidence="1 5">Belongs to the TUBGCP family.</text>
</comment>
<dbReference type="PANTHER" id="PTHR19302">
    <property type="entry name" value="GAMMA TUBULIN COMPLEX PROTEIN"/>
    <property type="match status" value="1"/>
</dbReference>
<gene>
    <name evidence="7" type="ORF">LWI29_018087</name>
</gene>
<dbReference type="GO" id="GO:0000922">
    <property type="term" value="C:spindle pole"/>
    <property type="evidence" value="ECO:0007669"/>
    <property type="project" value="InterPro"/>
</dbReference>
<comment type="function">
    <text evidence="5">Component of the gamma-tubulin ring complex (gTuRC) which mediates microtubule nucleation.</text>
</comment>
<dbReference type="InterPro" id="IPR042241">
    <property type="entry name" value="GCP_C_sf"/>
</dbReference>
<evidence type="ECO:0000313" key="7">
    <source>
        <dbReference type="EMBL" id="KAK0592374.1"/>
    </source>
</evidence>
<dbReference type="GO" id="GO:0051011">
    <property type="term" value="F:microtubule minus-end binding"/>
    <property type="evidence" value="ECO:0007669"/>
    <property type="project" value="TreeGrafter"/>
</dbReference>
<dbReference type="EMBL" id="JAUESC010000380">
    <property type="protein sequence ID" value="KAK0592374.1"/>
    <property type="molecule type" value="Genomic_DNA"/>
</dbReference>
<feature type="domain" description="Gamma tubulin complex component C-terminal" evidence="6">
    <location>
        <begin position="40"/>
        <end position="85"/>
    </location>
</feature>
<dbReference type="PANTHER" id="PTHR19302:SF13">
    <property type="entry name" value="GAMMA-TUBULIN COMPLEX COMPONENT 2"/>
    <property type="match status" value="1"/>
</dbReference>
<keyword evidence="3 5" id="KW-0493">Microtubule</keyword>
<dbReference type="Pfam" id="PF04130">
    <property type="entry name" value="GCP_C_terminal"/>
    <property type="match status" value="1"/>
</dbReference>
<keyword evidence="4 5" id="KW-0206">Cytoskeleton</keyword>
<evidence type="ECO:0000256" key="1">
    <source>
        <dbReference type="ARBA" id="ARBA00010337"/>
    </source>
</evidence>
<dbReference type="GO" id="GO:0000930">
    <property type="term" value="C:gamma-tubulin complex"/>
    <property type="evidence" value="ECO:0007669"/>
    <property type="project" value="TreeGrafter"/>
</dbReference>
<reference evidence="7" key="1">
    <citation type="journal article" date="2022" name="Plant J.">
        <title>Strategies of tolerance reflected in two North American maple genomes.</title>
        <authorList>
            <person name="McEvoy S.L."/>
            <person name="Sezen U.U."/>
            <person name="Trouern-Trend A."/>
            <person name="McMahon S.M."/>
            <person name="Schaberg P.G."/>
            <person name="Yang J."/>
            <person name="Wegrzyn J.L."/>
            <person name="Swenson N.G."/>
        </authorList>
    </citation>
    <scope>NUCLEOTIDE SEQUENCE</scope>
    <source>
        <strain evidence="7">NS2018</strain>
    </source>
</reference>
<dbReference type="Gene3D" id="1.20.120.1900">
    <property type="entry name" value="Gamma-tubulin complex, C-terminal domain"/>
    <property type="match status" value="1"/>
</dbReference>
<dbReference type="GO" id="GO:0051225">
    <property type="term" value="P:spindle assembly"/>
    <property type="evidence" value="ECO:0007669"/>
    <property type="project" value="TreeGrafter"/>
</dbReference>
<evidence type="ECO:0000259" key="6">
    <source>
        <dbReference type="Pfam" id="PF04130"/>
    </source>
</evidence>
<dbReference type="InterPro" id="IPR007259">
    <property type="entry name" value="GCP"/>
</dbReference>
<sequence>MPAPAPAPSPSGSSVSITHLLLTQWDPMGEKKALLTTHWFQVLESNWHAMHNRLQNAKSIDEVIQYHDFFLDKCLKECLLLLPELLKGWQLYPAGPGTRPYPGRKSRVKPDMPYPAPGKGCPGTRAGCIPARVRVYPDTRPVPTIFLFSLPNLHGRPPNLFHRRPPTVDPLLSSAANPLPRIYEHWVK</sequence>
<evidence type="ECO:0000313" key="8">
    <source>
        <dbReference type="Proteomes" id="UP001168877"/>
    </source>
</evidence>
<protein>
    <recommendedName>
        <fullName evidence="5">Gamma-tubulin complex component</fullName>
    </recommendedName>
</protein>
<dbReference type="GO" id="GO:0005874">
    <property type="term" value="C:microtubule"/>
    <property type="evidence" value="ECO:0007669"/>
    <property type="project" value="UniProtKB-KW"/>
</dbReference>
<dbReference type="GO" id="GO:0031122">
    <property type="term" value="P:cytoplasmic microtubule organization"/>
    <property type="evidence" value="ECO:0007669"/>
    <property type="project" value="TreeGrafter"/>
</dbReference>
<evidence type="ECO:0000256" key="3">
    <source>
        <dbReference type="ARBA" id="ARBA00022701"/>
    </source>
</evidence>
<reference evidence="7" key="2">
    <citation type="submission" date="2023-06" db="EMBL/GenBank/DDBJ databases">
        <authorList>
            <person name="Swenson N.G."/>
            <person name="Wegrzyn J.L."/>
            <person name="Mcevoy S.L."/>
        </authorList>
    </citation>
    <scope>NUCLEOTIDE SEQUENCE</scope>
    <source>
        <strain evidence="7">NS2018</strain>
        <tissue evidence="7">Leaf</tissue>
    </source>
</reference>
<dbReference type="GO" id="GO:0043015">
    <property type="term" value="F:gamma-tubulin binding"/>
    <property type="evidence" value="ECO:0007669"/>
    <property type="project" value="InterPro"/>
</dbReference>